<dbReference type="EMBL" id="VWSG01000016">
    <property type="protein sequence ID" value="KAA5531803.1"/>
    <property type="molecule type" value="Genomic_DNA"/>
</dbReference>
<dbReference type="EC" id="1.1.1.79" evidence="7"/>
<evidence type="ECO:0000313" key="14">
    <source>
        <dbReference type="Proteomes" id="UP000325141"/>
    </source>
</evidence>
<evidence type="ECO:0000256" key="9">
    <source>
        <dbReference type="ARBA" id="ARBA00073362"/>
    </source>
</evidence>
<dbReference type="CDD" id="cd05301">
    <property type="entry name" value="GDH"/>
    <property type="match status" value="1"/>
</dbReference>
<protein>
    <recommendedName>
        <fullName evidence="9">Glyoxylate/hydroxypyruvate reductase B</fullName>
        <ecNumber evidence="7">1.1.1.79</ecNumber>
        <ecNumber evidence="8">1.1.1.81</ecNumber>
    </recommendedName>
</protein>
<proteinExistence type="inferred from homology"/>
<evidence type="ECO:0000256" key="4">
    <source>
        <dbReference type="ARBA" id="ARBA00052239"/>
    </source>
</evidence>
<dbReference type="GO" id="GO:0005829">
    <property type="term" value="C:cytosol"/>
    <property type="evidence" value="ECO:0007669"/>
    <property type="project" value="TreeGrafter"/>
</dbReference>
<dbReference type="SUPFAM" id="SSF51735">
    <property type="entry name" value="NAD(P)-binding Rossmann-fold domains"/>
    <property type="match status" value="1"/>
</dbReference>
<organism evidence="13 14">
    <name type="scientific">Paenimyroides baculatum</name>
    <dbReference type="NCBI Taxonomy" id="2608000"/>
    <lineage>
        <taxon>Bacteria</taxon>
        <taxon>Pseudomonadati</taxon>
        <taxon>Bacteroidota</taxon>
        <taxon>Flavobacteriia</taxon>
        <taxon>Flavobacteriales</taxon>
        <taxon>Flavobacteriaceae</taxon>
        <taxon>Paenimyroides</taxon>
    </lineage>
</organism>
<comment type="catalytic activity">
    <reaction evidence="4">
        <text>(R)-glycerate + NADP(+) = 3-hydroxypyruvate + NADPH + H(+)</text>
        <dbReference type="Rhea" id="RHEA:18657"/>
        <dbReference type="ChEBI" id="CHEBI:15378"/>
        <dbReference type="ChEBI" id="CHEBI:16659"/>
        <dbReference type="ChEBI" id="CHEBI:17180"/>
        <dbReference type="ChEBI" id="CHEBI:57783"/>
        <dbReference type="ChEBI" id="CHEBI:58349"/>
        <dbReference type="EC" id="1.1.1.81"/>
    </reaction>
</comment>
<keyword evidence="2" id="KW-0520">NAD</keyword>
<dbReference type="Gene3D" id="3.40.50.720">
    <property type="entry name" value="NAD(P)-binding Rossmann-like Domain"/>
    <property type="match status" value="2"/>
</dbReference>
<name>A0A5M6C9U2_9FLAO</name>
<evidence type="ECO:0000256" key="7">
    <source>
        <dbReference type="ARBA" id="ARBA00066661"/>
    </source>
</evidence>
<dbReference type="GO" id="GO:0016618">
    <property type="term" value="F:hydroxypyruvate reductase [NAD(P)H] activity"/>
    <property type="evidence" value="ECO:0007669"/>
    <property type="project" value="UniProtKB-EC"/>
</dbReference>
<comment type="catalytic activity">
    <reaction evidence="5">
        <text>glycolate + NADP(+) = glyoxylate + NADPH + H(+)</text>
        <dbReference type="Rhea" id="RHEA:10992"/>
        <dbReference type="ChEBI" id="CHEBI:15378"/>
        <dbReference type="ChEBI" id="CHEBI:29805"/>
        <dbReference type="ChEBI" id="CHEBI:36655"/>
        <dbReference type="ChEBI" id="CHEBI:57783"/>
        <dbReference type="ChEBI" id="CHEBI:58349"/>
        <dbReference type="EC" id="1.1.1.79"/>
    </reaction>
</comment>
<dbReference type="Pfam" id="PF02826">
    <property type="entry name" value="2-Hacid_dh_C"/>
    <property type="match status" value="1"/>
</dbReference>
<evidence type="ECO:0000256" key="5">
    <source>
        <dbReference type="ARBA" id="ARBA00052769"/>
    </source>
</evidence>
<reference evidence="13 14" key="1">
    <citation type="submission" date="2019-09" db="EMBL/GenBank/DDBJ databases">
        <title>Genome sequence and assembly of Flavobacterium sp.</title>
        <authorList>
            <person name="Chhetri G."/>
        </authorList>
    </citation>
    <scope>NUCLEOTIDE SEQUENCE [LARGE SCALE GENOMIC DNA]</scope>
    <source>
        <strain evidence="13 14">SNL9</strain>
    </source>
</reference>
<sequence length="325" mass="36340">MKVFLNKTIPQAGMRLLQGSTKVELIQPTSENLSKEEWLDYCRQAAIIANVGKNTFDKDFFDQCPNVKAIALFSVGYDHVAIEEASKRKIAVTNTPNVLSKATSDVAFLLMQAVARKASYNFDKVRTGKWDADLDPTEDLGQQLYGKTLGVFGLGRIGYEMAKKSKYAFDMDIIYHNRNRNHQIEKELDAQYVSFNELVQLADVLSIHANYSYEQENLFNRAVFEQMKSNAILINTARGGFINEDDVYEALTSGKIWGAGLDVTNPEPMKTTSALLSLSNVCILPHIGSATEEARNGMAELMAQNVLAFAENREMPTIVNPEIYL</sequence>
<feature type="domain" description="D-isomer specific 2-hydroxyacid dehydrogenase NAD-binding" evidence="12">
    <location>
        <begin position="109"/>
        <end position="288"/>
    </location>
</feature>
<comment type="caution">
    <text evidence="13">The sequence shown here is derived from an EMBL/GenBank/DDBJ whole genome shotgun (WGS) entry which is preliminary data.</text>
</comment>
<evidence type="ECO:0000256" key="1">
    <source>
        <dbReference type="ARBA" id="ARBA00023002"/>
    </source>
</evidence>
<dbReference type="InterPro" id="IPR006139">
    <property type="entry name" value="D-isomer_2_OHA_DH_cat_dom"/>
</dbReference>
<dbReference type="EC" id="1.1.1.81" evidence="8"/>
<dbReference type="GO" id="GO:0030267">
    <property type="term" value="F:glyoxylate reductase (NADPH) activity"/>
    <property type="evidence" value="ECO:0007669"/>
    <property type="project" value="UniProtKB-EC"/>
</dbReference>
<dbReference type="RefSeq" id="WP_150014699.1">
    <property type="nucleotide sequence ID" value="NZ_VWSG01000016.1"/>
</dbReference>
<evidence type="ECO:0000313" key="13">
    <source>
        <dbReference type="EMBL" id="KAA5531803.1"/>
    </source>
</evidence>
<comment type="similarity">
    <text evidence="6">Belongs to the D-isomer specific 2-hydroxyacid dehydrogenase family. GhrB subfamily.</text>
</comment>
<dbReference type="Pfam" id="PF00389">
    <property type="entry name" value="2-Hacid_dh"/>
    <property type="match status" value="1"/>
</dbReference>
<evidence type="ECO:0000256" key="3">
    <source>
        <dbReference type="ARBA" id="ARBA00051801"/>
    </source>
</evidence>
<evidence type="ECO:0000256" key="8">
    <source>
        <dbReference type="ARBA" id="ARBA00066674"/>
    </source>
</evidence>
<dbReference type="PANTHER" id="PTHR10996:SF178">
    <property type="entry name" value="2-HYDROXYACID DEHYDROGENASE YGL185C-RELATED"/>
    <property type="match status" value="1"/>
</dbReference>
<comment type="catalytic activity">
    <reaction evidence="3">
        <text>(R)-glycerate + NAD(+) = 3-hydroxypyruvate + NADH + H(+)</text>
        <dbReference type="Rhea" id="RHEA:17905"/>
        <dbReference type="ChEBI" id="CHEBI:15378"/>
        <dbReference type="ChEBI" id="CHEBI:16659"/>
        <dbReference type="ChEBI" id="CHEBI:17180"/>
        <dbReference type="ChEBI" id="CHEBI:57540"/>
        <dbReference type="ChEBI" id="CHEBI:57945"/>
        <dbReference type="EC" id="1.1.1.81"/>
    </reaction>
</comment>
<evidence type="ECO:0000256" key="6">
    <source>
        <dbReference type="ARBA" id="ARBA00061278"/>
    </source>
</evidence>
<dbReference type="PANTHER" id="PTHR10996">
    <property type="entry name" value="2-HYDROXYACID DEHYDROGENASE-RELATED"/>
    <property type="match status" value="1"/>
</dbReference>
<dbReference type="AlphaFoldDB" id="A0A5M6C9U2"/>
<dbReference type="FunFam" id="3.40.50.720:FF:000026">
    <property type="entry name" value="Glyoxylate/hydroxypyruvate reductase B"/>
    <property type="match status" value="1"/>
</dbReference>
<dbReference type="PROSITE" id="PS00065">
    <property type="entry name" value="D_2_HYDROXYACID_DH_1"/>
    <property type="match status" value="1"/>
</dbReference>
<dbReference type="SUPFAM" id="SSF52283">
    <property type="entry name" value="Formate/glycerate dehydrogenase catalytic domain-like"/>
    <property type="match status" value="1"/>
</dbReference>
<dbReference type="InterPro" id="IPR029752">
    <property type="entry name" value="D-isomer_DH_CS1"/>
</dbReference>
<dbReference type="InterPro" id="IPR050223">
    <property type="entry name" value="D-isomer_2-hydroxyacid_DH"/>
</dbReference>
<accession>A0A5M6C9U2</accession>
<feature type="domain" description="D-isomer specific 2-hydroxyacid dehydrogenase catalytic" evidence="11">
    <location>
        <begin position="7"/>
        <end position="320"/>
    </location>
</feature>
<gene>
    <name evidence="13" type="ORF">F0460_15030</name>
</gene>
<keyword evidence="1 10" id="KW-0560">Oxidoreductase</keyword>
<evidence type="ECO:0000256" key="10">
    <source>
        <dbReference type="RuleBase" id="RU003719"/>
    </source>
</evidence>
<evidence type="ECO:0000256" key="2">
    <source>
        <dbReference type="ARBA" id="ARBA00023027"/>
    </source>
</evidence>
<evidence type="ECO:0000259" key="12">
    <source>
        <dbReference type="Pfam" id="PF02826"/>
    </source>
</evidence>
<dbReference type="GO" id="GO:0051287">
    <property type="term" value="F:NAD binding"/>
    <property type="evidence" value="ECO:0007669"/>
    <property type="project" value="InterPro"/>
</dbReference>
<dbReference type="InterPro" id="IPR006140">
    <property type="entry name" value="D-isomer_DH_NAD-bd"/>
</dbReference>
<dbReference type="Proteomes" id="UP000325141">
    <property type="component" value="Unassembled WGS sequence"/>
</dbReference>
<dbReference type="InterPro" id="IPR036291">
    <property type="entry name" value="NAD(P)-bd_dom_sf"/>
</dbReference>
<evidence type="ECO:0000259" key="11">
    <source>
        <dbReference type="Pfam" id="PF00389"/>
    </source>
</evidence>
<keyword evidence="14" id="KW-1185">Reference proteome</keyword>